<sequence length="129" mass="13527">MAANVPRLTPDQQQAFIAITGMIGSEKGIVFLDAPGGTGKTFLLNLLFAFVRKEKDMAVAVASSGIAATLLAGGRTAHSAFKLPLDLARSDSATCNISKGTGQGHVLKTCKLIVWDEATIESQKCFPCS</sequence>
<dbReference type="GO" id="GO:0005524">
    <property type="term" value="F:ATP binding"/>
    <property type="evidence" value="ECO:0007669"/>
    <property type="project" value="UniProtKB-KW"/>
</dbReference>
<dbReference type="PANTHER" id="PTHR10492">
    <property type="match status" value="1"/>
</dbReference>
<dbReference type="GO" id="GO:0000723">
    <property type="term" value="P:telomere maintenance"/>
    <property type="evidence" value="ECO:0007669"/>
    <property type="project" value="InterPro"/>
</dbReference>
<dbReference type="Proteomes" id="UP000887116">
    <property type="component" value="Unassembled WGS sequence"/>
</dbReference>
<evidence type="ECO:0000313" key="3">
    <source>
        <dbReference type="EMBL" id="GFQ80571.1"/>
    </source>
</evidence>
<dbReference type="InterPro" id="IPR010285">
    <property type="entry name" value="DNA_helicase_pif1-like_DEAD"/>
</dbReference>
<dbReference type="GO" id="GO:0043139">
    <property type="term" value="F:5'-3' DNA helicase activity"/>
    <property type="evidence" value="ECO:0007669"/>
    <property type="project" value="UniProtKB-EC"/>
</dbReference>
<evidence type="ECO:0000313" key="4">
    <source>
        <dbReference type="Proteomes" id="UP000887116"/>
    </source>
</evidence>
<dbReference type="GO" id="GO:0006310">
    <property type="term" value="P:DNA recombination"/>
    <property type="evidence" value="ECO:0007669"/>
    <property type="project" value="UniProtKB-KW"/>
</dbReference>
<dbReference type="GO" id="GO:0016787">
    <property type="term" value="F:hydrolase activity"/>
    <property type="evidence" value="ECO:0007669"/>
    <property type="project" value="UniProtKB-KW"/>
</dbReference>
<dbReference type="OrthoDB" id="6429883at2759"/>
<keyword evidence="1" id="KW-0234">DNA repair</keyword>
<feature type="domain" description="DNA helicase Pif1-like DEAD-box helicase" evidence="2">
    <location>
        <begin position="8"/>
        <end position="126"/>
    </location>
</feature>
<dbReference type="Gene3D" id="3.40.50.300">
    <property type="entry name" value="P-loop containing nucleotide triphosphate hydrolases"/>
    <property type="match status" value="1"/>
</dbReference>
<name>A0A8X6KQB9_TRICU</name>
<dbReference type="PANTHER" id="PTHR10492:SF57">
    <property type="entry name" value="ATP-DEPENDENT DNA HELICASE"/>
    <property type="match status" value="1"/>
</dbReference>
<keyword evidence="1" id="KW-0233">DNA recombination</keyword>
<comment type="caution">
    <text evidence="3">The sequence shown here is derived from an EMBL/GenBank/DDBJ whole genome shotgun (WGS) entry which is preliminary data.</text>
</comment>
<proteinExistence type="inferred from homology"/>
<comment type="catalytic activity">
    <reaction evidence="1">
        <text>ATP + H2O = ADP + phosphate + H(+)</text>
        <dbReference type="Rhea" id="RHEA:13065"/>
        <dbReference type="ChEBI" id="CHEBI:15377"/>
        <dbReference type="ChEBI" id="CHEBI:15378"/>
        <dbReference type="ChEBI" id="CHEBI:30616"/>
        <dbReference type="ChEBI" id="CHEBI:43474"/>
        <dbReference type="ChEBI" id="CHEBI:456216"/>
        <dbReference type="EC" id="5.6.2.3"/>
    </reaction>
</comment>
<keyword evidence="4" id="KW-1185">Reference proteome</keyword>
<reference evidence="3" key="1">
    <citation type="submission" date="2020-07" db="EMBL/GenBank/DDBJ databases">
        <title>Multicomponent nature underlies the extraordinary mechanical properties of spider dragline silk.</title>
        <authorList>
            <person name="Kono N."/>
            <person name="Nakamura H."/>
            <person name="Mori M."/>
            <person name="Yoshida Y."/>
            <person name="Ohtoshi R."/>
            <person name="Malay A.D."/>
            <person name="Moran D.A.P."/>
            <person name="Tomita M."/>
            <person name="Numata K."/>
            <person name="Arakawa K."/>
        </authorList>
    </citation>
    <scope>NUCLEOTIDE SEQUENCE</scope>
</reference>
<evidence type="ECO:0000256" key="1">
    <source>
        <dbReference type="RuleBase" id="RU363044"/>
    </source>
</evidence>
<keyword evidence="1 3" id="KW-0347">Helicase</keyword>
<keyword evidence="1" id="KW-0378">Hydrolase</keyword>
<keyword evidence="1" id="KW-0547">Nucleotide-binding</keyword>
<dbReference type="InterPro" id="IPR027417">
    <property type="entry name" value="P-loop_NTPase"/>
</dbReference>
<protein>
    <recommendedName>
        <fullName evidence="1">ATP-dependent DNA helicase</fullName>
        <ecNumber evidence="1">5.6.2.3</ecNumber>
    </recommendedName>
</protein>
<dbReference type="EC" id="5.6.2.3" evidence="1"/>
<dbReference type="SUPFAM" id="SSF52540">
    <property type="entry name" value="P-loop containing nucleoside triphosphate hydrolases"/>
    <property type="match status" value="1"/>
</dbReference>
<comment type="cofactor">
    <cofactor evidence="1">
        <name>Mg(2+)</name>
        <dbReference type="ChEBI" id="CHEBI:18420"/>
    </cofactor>
</comment>
<gene>
    <name evidence="3" type="primary">ANCDUO_15633</name>
    <name evidence="3" type="ORF">TNCT_736981</name>
</gene>
<evidence type="ECO:0000259" key="2">
    <source>
        <dbReference type="Pfam" id="PF05970"/>
    </source>
</evidence>
<keyword evidence="1" id="KW-0227">DNA damage</keyword>
<organism evidence="3 4">
    <name type="scientific">Trichonephila clavata</name>
    <name type="common">Joro spider</name>
    <name type="synonym">Nephila clavata</name>
    <dbReference type="NCBI Taxonomy" id="2740835"/>
    <lineage>
        <taxon>Eukaryota</taxon>
        <taxon>Metazoa</taxon>
        <taxon>Ecdysozoa</taxon>
        <taxon>Arthropoda</taxon>
        <taxon>Chelicerata</taxon>
        <taxon>Arachnida</taxon>
        <taxon>Araneae</taxon>
        <taxon>Araneomorphae</taxon>
        <taxon>Entelegynae</taxon>
        <taxon>Araneoidea</taxon>
        <taxon>Nephilidae</taxon>
        <taxon>Trichonephila</taxon>
    </lineage>
</organism>
<dbReference type="GO" id="GO:0006281">
    <property type="term" value="P:DNA repair"/>
    <property type="evidence" value="ECO:0007669"/>
    <property type="project" value="UniProtKB-KW"/>
</dbReference>
<dbReference type="EMBL" id="BMAO01022242">
    <property type="protein sequence ID" value="GFQ80571.1"/>
    <property type="molecule type" value="Genomic_DNA"/>
</dbReference>
<dbReference type="AlphaFoldDB" id="A0A8X6KQB9"/>
<keyword evidence="1" id="KW-0067">ATP-binding</keyword>
<comment type="similarity">
    <text evidence="1">Belongs to the helicase family.</text>
</comment>
<dbReference type="Pfam" id="PF05970">
    <property type="entry name" value="PIF1"/>
    <property type="match status" value="1"/>
</dbReference>
<accession>A0A8X6KQB9</accession>